<protein>
    <submittedName>
        <fullName evidence="1">Uncharacterized protein</fullName>
    </submittedName>
</protein>
<comment type="caution">
    <text evidence="1">The sequence shown here is derived from an EMBL/GenBank/DDBJ whole genome shotgun (WGS) entry which is preliminary data.</text>
</comment>
<dbReference type="EMBL" id="JBBKZT010000015">
    <property type="protein sequence ID" value="MEJ8850560.1"/>
    <property type="molecule type" value="Genomic_DNA"/>
</dbReference>
<dbReference type="Proteomes" id="UP001385892">
    <property type="component" value="Unassembled WGS sequence"/>
</dbReference>
<gene>
    <name evidence="1" type="ORF">WKW82_28250</name>
</gene>
<dbReference type="RefSeq" id="WP_340345930.1">
    <property type="nucleotide sequence ID" value="NZ_JBBKZT010000015.1"/>
</dbReference>
<sequence length="99" mass="11501">MFDSGSGVCLWSTNEAAREELGYAIDHWALPLSENTKRWLQHLVAWYDTSLDWESPANSDQQWTSEELKRFNAAAKRGLEMLCRELPDLKYSVSYEERA</sequence>
<keyword evidence="2" id="KW-1185">Reference proteome</keyword>
<evidence type="ECO:0000313" key="2">
    <source>
        <dbReference type="Proteomes" id="UP001385892"/>
    </source>
</evidence>
<accession>A0ABU8WSN0</accession>
<organism evidence="1 2">
    <name type="scientific">Variovorax rhizosphaerae</name>
    <dbReference type="NCBI Taxonomy" id="1836200"/>
    <lineage>
        <taxon>Bacteria</taxon>
        <taxon>Pseudomonadati</taxon>
        <taxon>Pseudomonadota</taxon>
        <taxon>Betaproteobacteria</taxon>
        <taxon>Burkholderiales</taxon>
        <taxon>Comamonadaceae</taxon>
        <taxon>Variovorax</taxon>
    </lineage>
</organism>
<evidence type="ECO:0000313" key="1">
    <source>
        <dbReference type="EMBL" id="MEJ8850560.1"/>
    </source>
</evidence>
<proteinExistence type="predicted"/>
<reference evidence="1 2" key="1">
    <citation type="submission" date="2024-03" db="EMBL/GenBank/DDBJ databases">
        <title>Novel species of the genus Variovorax.</title>
        <authorList>
            <person name="Liu Q."/>
            <person name="Xin Y.-H."/>
        </authorList>
    </citation>
    <scope>NUCLEOTIDE SEQUENCE [LARGE SCALE GENOMIC DNA]</scope>
    <source>
        <strain evidence="1 2">KACC 18900</strain>
    </source>
</reference>
<name>A0ABU8WSN0_9BURK</name>